<evidence type="ECO:0000313" key="1">
    <source>
        <dbReference type="EMBL" id="KAF9446032.1"/>
    </source>
</evidence>
<name>A0A9P6C001_9AGAR</name>
<dbReference type="EMBL" id="MU151267">
    <property type="protein sequence ID" value="KAF9446032.1"/>
    <property type="molecule type" value="Genomic_DNA"/>
</dbReference>
<dbReference type="AlphaFoldDB" id="A0A9P6C001"/>
<comment type="caution">
    <text evidence="1">The sequence shown here is derived from an EMBL/GenBank/DDBJ whole genome shotgun (WGS) entry which is preliminary data.</text>
</comment>
<organism evidence="1 2">
    <name type="scientific">Macrolepiota fuliginosa MF-IS2</name>
    <dbReference type="NCBI Taxonomy" id="1400762"/>
    <lineage>
        <taxon>Eukaryota</taxon>
        <taxon>Fungi</taxon>
        <taxon>Dikarya</taxon>
        <taxon>Basidiomycota</taxon>
        <taxon>Agaricomycotina</taxon>
        <taxon>Agaricomycetes</taxon>
        <taxon>Agaricomycetidae</taxon>
        <taxon>Agaricales</taxon>
        <taxon>Agaricineae</taxon>
        <taxon>Agaricaceae</taxon>
        <taxon>Macrolepiota</taxon>
    </lineage>
</organism>
<sequence>MTLARESDHRCPVDVYNGSDFSWHPRIPPRLPSILQFILVQRIPTTRIWISPLSIPDR</sequence>
<protein>
    <submittedName>
        <fullName evidence="1">Uncharacterized protein</fullName>
    </submittedName>
</protein>
<gene>
    <name evidence="1" type="ORF">P691DRAFT_230709</name>
</gene>
<proteinExistence type="predicted"/>
<dbReference type="Proteomes" id="UP000807342">
    <property type="component" value="Unassembled WGS sequence"/>
</dbReference>
<accession>A0A9P6C001</accession>
<reference evidence="1" key="1">
    <citation type="submission" date="2020-11" db="EMBL/GenBank/DDBJ databases">
        <authorList>
            <consortium name="DOE Joint Genome Institute"/>
            <person name="Ahrendt S."/>
            <person name="Riley R."/>
            <person name="Andreopoulos W."/>
            <person name="Labutti K."/>
            <person name="Pangilinan J."/>
            <person name="Ruiz-Duenas F.J."/>
            <person name="Barrasa J.M."/>
            <person name="Sanchez-Garcia M."/>
            <person name="Camarero S."/>
            <person name="Miyauchi S."/>
            <person name="Serrano A."/>
            <person name="Linde D."/>
            <person name="Babiker R."/>
            <person name="Drula E."/>
            <person name="Ayuso-Fernandez I."/>
            <person name="Pacheco R."/>
            <person name="Padilla G."/>
            <person name="Ferreira P."/>
            <person name="Barriuso J."/>
            <person name="Kellner H."/>
            <person name="Castanera R."/>
            <person name="Alfaro M."/>
            <person name="Ramirez L."/>
            <person name="Pisabarro A.G."/>
            <person name="Kuo A."/>
            <person name="Tritt A."/>
            <person name="Lipzen A."/>
            <person name="He G."/>
            <person name="Yan M."/>
            <person name="Ng V."/>
            <person name="Cullen D."/>
            <person name="Martin F."/>
            <person name="Rosso M.-N."/>
            <person name="Henrissat B."/>
            <person name="Hibbett D."/>
            <person name="Martinez A.T."/>
            <person name="Grigoriev I.V."/>
        </authorList>
    </citation>
    <scope>NUCLEOTIDE SEQUENCE</scope>
    <source>
        <strain evidence="1">MF-IS2</strain>
    </source>
</reference>
<keyword evidence="2" id="KW-1185">Reference proteome</keyword>
<evidence type="ECO:0000313" key="2">
    <source>
        <dbReference type="Proteomes" id="UP000807342"/>
    </source>
</evidence>